<dbReference type="InterPro" id="IPR036890">
    <property type="entry name" value="HATPase_C_sf"/>
</dbReference>
<evidence type="ECO:0000256" key="8">
    <source>
        <dbReference type="ARBA" id="ARBA00023012"/>
    </source>
</evidence>
<feature type="domain" description="PAS" evidence="11">
    <location>
        <begin position="56"/>
        <end position="126"/>
    </location>
</feature>
<keyword evidence="8" id="KW-0902">Two-component regulatory system</keyword>
<dbReference type="GO" id="GO:0005524">
    <property type="term" value="F:ATP binding"/>
    <property type="evidence" value="ECO:0007669"/>
    <property type="project" value="UniProtKB-KW"/>
</dbReference>
<dbReference type="InterPro" id="IPR001610">
    <property type="entry name" value="PAC"/>
</dbReference>
<keyword evidence="3" id="KW-0597">Phosphoprotein</keyword>
<gene>
    <name evidence="13" type="ORF">DSOUD_1056</name>
</gene>
<dbReference type="PROSITE" id="PS50112">
    <property type="entry name" value="PAS"/>
    <property type="match status" value="3"/>
</dbReference>
<reference evidence="13 14" key="1">
    <citation type="submission" date="2015-07" db="EMBL/GenBank/DDBJ databases">
        <title>Isolation and Genomic Characterization of a Novel Halophilic Metal-Reducing Deltaproteobacterium from the Deep Subsurface.</title>
        <authorList>
            <person name="Badalamenti J.P."/>
            <person name="Summers Z.M."/>
            <person name="Gralnick J.A."/>
            <person name="Bond D.R."/>
        </authorList>
    </citation>
    <scope>NUCLEOTIDE SEQUENCE [LARGE SCALE GENOMIC DNA]</scope>
    <source>
        <strain evidence="13 14">WTL</strain>
    </source>
</reference>
<proteinExistence type="predicted"/>
<dbReference type="SMART" id="SM00091">
    <property type="entry name" value="PAS"/>
    <property type="match status" value="4"/>
</dbReference>
<dbReference type="InterPro" id="IPR013767">
    <property type="entry name" value="PAS_fold"/>
</dbReference>
<feature type="domain" description="PAS" evidence="11">
    <location>
        <begin position="182"/>
        <end position="232"/>
    </location>
</feature>
<keyword evidence="5" id="KW-0547">Nucleotide-binding</keyword>
<dbReference type="InterPro" id="IPR005467">
    <property type="entry name" value="His_kinase_dom"/>
</dbReference>
<name>A0A0M4CVP4_9BACT</name>
<feature type="domain" description="PAC" evidence="12">
    <location>
        <begin position="665"/>
        <end position="715"/>
    </location>
</feature>
<keyword evidence="9" id="KW-0175">Coiled coil</keyword>
<keyword evidence="4" id="KW-0808">Transferase</keyword>
<dbReference type="PRINTS" id="PR00344">
    <property type="entry name" value="BCTRLSENSOR"/>
</dbReference>
<evidence type="ECO:0000259" key="12">
    <source>
        <dbReference type="PROSITE" id="PS50113"/>
    </source>
</evidence>
<dbReference type="PANTHER" id="PTHR43065:SF42">
    <property type="entry name" value="TWO-COMPONENT SENSOR PPRA"/>
    <property type="match status" value="1"/>
</dbReference>
<dbReference type="InterPro" id="IPR004358">
    <property type="entry name" value="Sig_transdc_His_kin-like_C"/>
</dbReference>
<evidence type="ECO:0000256" key="6">
    <source>
        <dbReference type="ARBA" id="ARBA00022777"/>
    </source>
</evidence>
<dbReference type="InterPro" id="IPR013656">
    <property type="entry name" value="PAS_4"/>
</dbReference>
<keyword evidence="6 13" id="KW-0418">Kinase</keyword>
<feature type="domain" description="PAS" evidence="11">
    <location>
        <begin position="463"/>
        <end position="512"/>
    </location>
</feature>
<dbReference type="SMART" id="SM00387">
    <property type="entry name" value="HATPase_c"/>
    <property type="match status" value="1"/>
</dbReference>
<feature type="coiled-coil region" evidence="9">
    <location>
        <begin position="14"/>
        <end position="56"/>
    </location>
</feature>
<dbReference type="PATRIC" id="fig|1603606.3.peg.1161"/>
<dbReference type="Gene3D" id="3.30.450.40">
    <property type="match status" value="1"/>
</dbReference>
<dbReference type="Gene3D" id="3.30.565.10">
    <property type="entry name" value="Histidine kinase-like ATPase, C-terminal domain"/>
    <property type="match status" value="1"/>
</dbReference>
<evidence type="ECO:0000259" key="11">
    <source>
        <dbReference type="PROSITE" id="PS50112"/>
    </source>
</evidence>
<evidence type="ECO:0000313" key="14">
    <source>
        <dbReference type="Proteomes" id="UP000057158"/>
    </source>
</evidence>
<dbReference type="EMBL" id="CP010802">
    <property type="protein sequence ID" value="ALC15841.1"/>
    <property type="molecule type" value="Genomic_DNA"/>
</dbReference>
<dbReference type="SMART" id="SM00086">
    <property type="entry name" value="PAC"/>
    <property type="match status" value="3"/>
</dbReference>
<dbReference type="GO" id="GO:0004673">
    <property type="term" value="F:protein histidine kinase activity"/>
    <property type="evidence" value="ECO:0007669"/>
    <property type="project" value="UniProtKB-EC"/>
</dbReference>
<dbReference type="SUPFAM" id="SSF55785">
    <property type="entry name" value="PYP-like sensor domain (PAS domain)"/>
    <property type="match status" value="4"/>
</dbReference>
<dbReference type="OrthoDB" id="5428263at2"/>
<dbReference type="PROSITE" id="PS50113">
    <property type="entry name" value="PAC"/>
    <property type="match status" value="2"/>
</dbReference>
<dbReference type="Pfam" id="PF02518">
    <property type="entry name" value="HATPase_c"/>
    <property type="match status" value="1"/>
</dbReference>
<protein>
    <recommendedName>
        <fullName evidence="2">histidine kinase</fullName>
        <ecNumber evidence="2">2.7.13.3</ecNumber>
    </recommendedName>
</protein>
<dbReference type="InterPro" id="IPR000014">
    <property type="entry name" value="PAS"/>
</dbReference>
<dbReference type="InterPro" id="IPR000700">
    <property type="entry name" value="PAS-assoc_C"/>
</dbReference>
<dbReference type="STRING" id="1603606.DSOUD_1056"/>
<evidence type="ECO:0000256" key="7">
    <source>
        <dbReference type="ARBA" id="ARBA00022840"/>
    </source>
</evidence>
<dbReference type="KEGG" id="des:DSOUD_1056"/>
<evidence type="ECO:0000256" key="3">
    <source>
        <dbReference type="ARBA" id="ARBA00022553"/>
    </source>
</evidence>
<dbReference type="InterPro" id="IPR029016">
    <property type="entry name" value="GAF-like_dom_sf"/>
</dbReference>
<feature type="domain" description="PAC" evidence="12">
    <location>
        <begin position="129"/>
        <end position="181"/>
    </location>
</feature>
<evidence type="ECO:0000256" key="1">
    <source>
        <dbReference type="ARBA" id="ARBA00000085"/>
    </source>
</evidence>
<dbReference type="SUPFAM" id="SSF55874">
    <property type="entry name" value="ATPase domain of HSP90 chaperone/DNA topoisomerase II/histidine kinase"/>
    <property type="match status" value="1"/>
</dbReference>
<dbReference type="GO" id="GO:0006355">
    <property type="term" value="P:regulation of DNA-templated transcription"/>
    <property type="evidence" value="ECO:0007669"/>
    <property type="project" value="InterPro"/>
</dbReference>
<dbReference type="Gene3D" id="3.30.450.20">
    <property type="entry name" value="PAS domain"/>
    <property type="match status" value="4"/>
</dbReference>
<dbReference type="Proteomes" id="UP000057158">
    <property type="component" value="Chromosome"/>
</dbReference>
<dbReference type="AlphaFoldDB" id="A0A0M4CVP4"/>
<dbReference type="PANTHER" id="PTHR43065">
    <property type="entry name" value="SENSOR HISTIDINE KINASE"/>
    <property type="match status" value="1"/>
</dbReference>
<evidence type="ECO:0000256" key="9">
    <source>
        <dbReference type="SAM" id="Coils"/>
    </source>
</evidence>
<dbReference type="RefSeq" id="WP_053550003.1">
    <property type="nucleotide sequence ID" value="NZ_CP010802.1"/>
</dbReference>
<keyword evidence="14" id="KW-1185">Reference proteome</keyword>
<dbReference type="PROSITE" id="PS50109">
    <property type="entry name" value="HIS_KIN"/>
    <property type="match status" value="1"/>
</dbReference>
<evidence type="ECO:0000256" key="5">
    <source>
        <dbReference type="ARBA" id="ARBA00022741"/>
    </source>
</evidence>
<accession>A0A0M4CVP4</accession>
<dbReference type="NCBIfam" id="TIGR00229">
    <property type="entry name" value="sensory_box"/>
    <property type="match status" value="2"/>
</dbReference>
<comment type="catalytic activity">
    <reaction evidence="1">
        <text>ATP + protein L-histidine = ADP + protein N-phospho-L-histidine.</text>
        <dbReference type="EC" id="2.7.13.3"/>
    </reaction>
</comment>
<dbReference type="InterPro" id="IPR035965">
    <property type="entry name" value="PAS-like_dom_sf"/>
</dbReference>
<evidence type="ECO:0000259" key="10">
    <source>
        <dbReference type="PROSITE" id="PS50109"/>
    </source>
</evidence>
<feature type="domain" description="Histidine kinase" evidence="10">
    <location>
        <begin position="728"/>
        <end position="966"/>
    </location>
</feature>
<sequence>MSQNPFSRLISRFTAAALQRRTRAERALQELNAELEKRVAERTEALRQANAQLKRNATLRQTILDTIPAPLYYKDDSGVYLGCNGAFEDFIGLTREEIVGKTVYDVAPPELAEIYRKADDDLLSRAGSQVYETTVRFSDGSPHDVMFHKAVFHNEGGAPAGIVGVMLDISERKRIEEALRESGGRFRRLIDSSPLGMYLFRLEAEGTLRLSGANPAADAILGLDHARLLGKSPEEAFPGIVGSDIPGLLLGVCREGTPWSADNFEYRDRGRTWIFEITAFQSAPGEMAVFFSDVTGRKGQEEMILRIAKGITPQTGDGFFRQLACALAETLEADYAFVATLCDGGVETVKTIAVCAQGAIADNLSFSLAGTPCNDLFDGGVCTYLKDVRSIFPEDPLLSERGVEAYVGTPLFDSLGRPLGFLAVLFCHPLQNSETAESLLKIFGGRAAAELERQNSEQVLQESEERFRVAFQSSPDAVLLARADNGTIVSVNDGFAAWSGYSRQECIGRTSLDLGLFEDPSFLEGMEEVLAGTGEISNLEARLRLRDKTITTGLVSARRIHFGGSPYLHISIRDISAIKATQQALGESEHRFRTLYQQFQALLDGIPDALLLLSPDLRVVWANSGAAIHFDRPGEDLAGLPWQTIWGTLPEEWDGCLREVFSSGEAAELMTQSADGRYWGVKVFPLRDPGGTVVNVIQIASDVSEKVRLREQALQSSRLAALGILAAGVAHEINNPNAQILLNLPMVAEAVAESLPILDRHRQEHGDFTWGGLRYSKMRDEIPLLVAEMEEAAGRIRFIVDDLKNFASKEPLDRSQTVDINEAVATTLRLAGNIIRRSTRRCEVDYGADLPSLPGNRQRLEQVFLNLIINACQALPDPERGLFVTTRFDTGDNCALITIRDEGQGMSPEILGHITDPFFTTRRDVGGSGLGLSISARIVKEHGGDIRFSSAPGAGTEVIVTLPSSQERIS</sequence>
<dbReference type="Gene3D" id="1.10.287.130">
    <property type="match status" value="1"/>
</dbReference>
<dbReference type="GO" id="GO:0000160">
    <property type="term" value="P:phosphorelay signal transduction system"/>
    <property type="evidence" value="ECO:0007669"/>
    <property type="project" value="UniProtKB-KW"/>
</dbReference>
<dbReference type="CDD" id="cd00130">
    <property type="entry name" value="PAS"/>
    <property type="match status" value="3"/>
</dbReference>
<dbReference type="SUPFAM" id="SSF55781">
    <property type="entry name" value="GAF domain-like"/>
    <property type="match status" value="1"/>
</dbReference>
<dbReference type="Pfam" id="PF08448">
    <property type="entry name" value="PAS_4"/>
    <property type="match status" value="3"/>
</dbReference>
<evidence type="ECO:0000256" key="2">
    <source>
        <dbReference type="ARBA" id="ARBA00012438"/>
    </source>
</evidence>
<dbReference type="InterPro" id="IPR003594">
    <property type="entry name" value="HATPase_dom"/>
</dbReference>
<evidence type="ECO:0000256" key="4">
    <source>
        <dbReference type="ARBA" id="ARBA00022679"/>
    </source>
</evidence>
<dbReference type="Pfam" id="PF00989">
    <property type="entry name" value="PAS"/>
    <property type="match status" value="1"/>
</dbReference>
<keyword evidence="7" id="KW-0067">ATP-binding</keyword>
<dbReference type="EC" id="2.7.13.3" evidence="2"/>
<organism evidence="13 14">
    <name type="scientific">Desulfuromonas soudanensis</name>
    <dbReference type="NCBI Taxonomy" id="1603606"/>
    <lineage>
        <taxon>Bacteria</taxon>
        <taxon>Pseudomonadati</taxon>
        <taxon>Thermodesulfobacteriota</taxon>
        <taxon>Desulfuromonadia</taxon>
        <taxon>Desulfuromonadales</taxon>
        <taxon>Desulfuromonadaceae</taxon>
        <taxon>Desulfuromonas</taxon>
    </lineage>
</organism>
<evidence type="ECO:0000313" key="13">
    <source>
        <dbReference type="EMBL" id="ALC15841.1"/>
    </source>
</evidence>